<organism evidence="1">
    <name type="scientific">Oryza punctata</name>
    <name type="common">Red rice</name>
    <dbReference type="NCBI Taxonomy" id="4537"/>
    <lineage>
        <taxon>Eukaryota</taxon>
        <taxon>Viridiplantae</taxon>
        <taxon>Streptophyta</taxon>
        <taxon>Embryophyta</taxon>
        <taxon>Tracheophyta</taxon>
        <taxon>Spermatophyta</taxon>
        <taxon>Magnoliopsida</taxon>
        <taxon>Liliopsida</taxon>
        <taxon>Poales</taxon>
        <taxon>Poaceae</taxon>
        <taxon>BOP clade</taxon>
        <taxon>Oryzoideae</taxon>
        <taxon>Oryzeae</taxon>
        <taxon>Oryzinae</taxon>
        <taxon>Oryza</taxon>
    </lineage>
</organism>
<evidence type="ECO:0000313" key="2">
    <source>
        <dbReference type="Proteomes" id="UP000026962"/>
    </source>
</evidence>
<dbReference type="Gramene" id="OPUNC12G07360.1">
    <property type="protein sequence ID" value="OPUNC12G07360.1"/>
    <property type="gene ID" value="OPUNC12G07360"/>
</dbReference>
<evidence type="ECO:0000313" key="1">
    <source>
        <dbReference type="EnsemblPlants" id="OPUNC12G07360.1"/>
    </source>
</evidence>
<dbReference type="EnsemblPlants" id="OPUNC12G07360.1">
    <property type="protein sequence ID" value="OPUNC12G07360.1"/>
    <property type="gene ID" value="OPUNC12G07360"/>
</dbReference>
<reference evidence="1" key="2">
    <citation type="submission" date="2018-05" db="EMBL/GenBank/DDBJ databases">
        <title>OpunRS2 (Oryza punctata Reference Sequence Version 2).</title>
        <authorList>
            <person name="Zhang J."/>
            <person name="Kudrna D."/>
            <person name="Lee S."/>
            <person name="Talag J."/>
            <person name="Welchert J."/>
            <person name="Wing R.A."/>
        </authorList>
    </citation>
    <scope>NUCLEOTIDE SEQUENCE [LARGE SCALE GENOMIC DNA]</scope>
</reference>
<name>A0A0E0ML74_ORYPU</name>
<proteinExistence type="predicted"/>
<keyword evidence="2" id="KW-1185">Reference proteome</keyword>
<reference evidence="1" key="1">
    <citation type="submission" date="2015-04" db="UniProtKB">
        <authorList>
            <consortium name="EnsemblPlants"/>
        </authorList>
    </citation>
    <scope>IDENTIFICATION</scope>
</reference>
<sequence length="69" mass="7375">MVVVGFIELFSPSPCPPLHGEVNFLSTMAMPWATVACILRNVWALLDGWISVCCLAADELAGLLRSALG</sequence>
<dbReference type="HOGENOM" id="CLU_2780250_0_0_1"/>
<accession>A0A0E0ML74</accession>
<dbReference type="AlphaFoldDB" id="A0A0E0ML74"/>
<protein>
    <submittedName>
        <fullName evidence="1">Uncharacterized protein</fullName>
    </submittedName>
</protein>
<dbReference type="Proteomes" id="UP000026962">
    <property type="component" value="Chromosome 12"/>
</dbReference>